<evidence type="ECO:0000313" key="1">
    <source>
        <dbReference type="EMBL" id="CAB3974264.1"/>
    </source>
</evidence>
<dbReference type="Proteomes" id="UP000494322">
    <property type="component" value="Unassembled WGS sequence"/>
</dbReference>
<dbReference type="EMBL" id="CABWIK020000056">
    <property type="protein sequence ID" value="CAB3974264.1"/>
    <property type="molecule type" value="Genomic_DNA"/>
</dbReference>
<sequence>MRSLARPSLFVERPCWRAGERPVALETPTSRFPPSFISKPASLFTDDLVTEGLATLEPRYL</sequence>
<proteinExistence type="predicted"/>
<reference evidence="1 2" key="1">
    <citation type="submission" date="2020-04" db="EMBL/GenBank/DDBJ databases">
        <authorList>
            <person name="Depoorter E."/>
        </authorList>
    </citation>
    <scope>NUCLEOTIDE SEQUENCE [LARGE SCALE GENOMIC DNA]</scope>
    <source>
        <strain evidence="1 2">BCC0132</strain>
    </source>
</reference>
<accession>A0A6J5JQT6</accession>
<organism evidence="1 2">
    <name type="scientific">Burkholderia cenocepacia</name>
    <dbReference type="NCBI Taxonomy" id="95486"/>
    <lineage>
        <taxon>Bacteria</taxon>
        <taxon>Pseudomonadati</taxon>
        <taxon>Pseudomonadota</taxon>
        <taxon>Betaproteobacteria</taxon>
        <taxon>Burkholderiales</taxon>
        <taxon>Burkholderiaceae</taxon>
        <taxon>Burkholderia</taxon>
        <taxon>Burkholderia cepacia complex</taxon>
    </lineage>
</organism>
<evidence type="ECO:0000313" key="2">
    <source>
        <dbReference type="Proteomes" id="UP000494322"/>
    </source>
</evidence>
<dbReference type="AlphaFoldDB" id="A0A6J5JQT6"/>
<name>A0A6J5JQT6_9BURK</name>
<gene>
    <name evidence="1" type="ORF">BCO9919_06175</name>
</gene>
<protein>
    <submittedName>
        <fullName evidence="1">Uncharacterized protein</fullName>
    </submittedName>
</protein>